<dbReference type="PANTHER" id="PTHR31286:SF165">
    <property type="entry name" value="DUF4283 DOMAIN-CONTAINING PROTEIN"/>
    <property type="match status" value="1"/>
</dbReference>
<feature type="domain" description="DUF4283" evidence="2">
    <location>
        <begin position="174"/>
        <end position="255"/>
    </location>
</feature>
<reference evidence="3" key="1">
    <citation type="submission" date="2018-02" db="EMBL/GenBank/DDBJ databases">
        <authorList>
            <person name="Cohen D.B."/>
            <person name="Kent A.D."/>
        </authorList>
    </citation>
    <scope>NUCLEOTIDE SEQUENCE</scope>
</reference>
<gene>
    <name evidence="3" type="ORF">FSB_LOCUS34670</name>
</gene>
<feature type="region of interest" description="Disordered" evidence="1">
    <location>
        <begin position="1"/>
        <end position="31"/>
    </location>
</feature>
<feature type="compositionally biased region" description="Polar residues" evidence="1">
    <location>
        <begin position="18"/>
        <end position="31"/>
    </location>
</feature>
<dbReference type="InterPro" id="IPR036691">
    <property type="entry name" value="Endo/exonu/phosph_ase_sf"/>
</dbReference>
<dbReference type="InterPro" id="IPR040256">
    <property type="entry name" value="At4g02000-like"/>
</dbReference>
<dbReference type="AlphaFoldDB" id="A0A2N9H4M4"/>
<protein>
    <recommendedName>
        <fullName evidence="2">DUF4283 domain-containing protein</fullName>
    </recommendedName>
</protein>
<dbReference type="SUPFAM" id="SSF56219">
    <property type="entry name" value="DNase I-like"/>
    <property type="match status" value="1"/>
</dbReference>
<dbReference type="Pfam" id="PF14111">
    <property type="entry name" value="DUF4283"/>
    <property type="match status" value="1"/>
</dbReference>
<dbReference type="PANTHER" id="PTHR31286">
    <property type="entry name" value="GLYCINE-RICH CELL WALL STRUCTURAL PROTEIN 1.8-LIKE"/>
    <property type="match status" value="1"/>
</dbReference>
<feature type="compositionally biased region" description="Basic residues" evidence="1">
    <location>
        <begin position="1"/>
        <end position="13"/>
    </location>
</feature>
<dbReference type="Gene3D" id="3.60.10.10">
    <property type="entry name" value="Endonuclease/exonuclease/phosphatase"/>
    <property type="match status" value="1"/>
</dbReference>
<evidence type="ECO:0000256" key="1">
    <source>
        <dbReference type="SAM" id="MobiDB-lite"/>
    </source>
</evidence>
<name>A0A2N9H4M4_FAGSY</name>
<sequence length="1051" mass="118211">MVNIRGGKKGRGRPCKEATSSLKESPLVSPSSTSCAVGIVSEPVWDGVVLEDSPISSPDLHEGFDLLRGSNEGKLDWDTLSVLEKEDNPYGFVPPPVKAAIDLIGQSSTPHALSLLEVDGNVDVHTAKPEQSWRDLFLEKQRLGEKLQFHAPTRVGAKVVVKPPQEAVDEGITKWESSLVGQFLVKSLPFWLVKRTVNAFWGQFGKVETFSLENGLFLFKFDDIQSRDSVFKARIWHVANKPLILRKWQPGLQPMDLSLKEIPVWIKILRLPIEYWNPTCLSYVASGVGKPLYANASTEANSRLGFARVFVEVDISAQFLKEIEMDMGNGHSFVVGIEYPWIPVKCTKCSVFGYLTRNCGATGPSSHGNKVKKQSPQISMGKENIDSNHNRFAALNDMTKEDTENVGFSSPSKGFSNLTIQQGLKFQSTPLEAIRGGESSCYGILIMIPDFYSVKIFPKYSLLGLRLLELQTIPSFLTFIVLVIGLLLSGDFNVIKSPYEKLGGLVLNTYEQEFLACTEAISVDDHPAVGCYFTWTNRREDGVFVVKKLDRVLANHNWLDLFPQCIVQFLSPGISDHSLILITIGEKQNYGPKPFKFFNHWTEHKDFFPWIEEAWSTKVVGSPMFMLYSKLKAVKTKLKRVNKDLYGCISQKVLLARQKLESVQLKLLQKNSEVGLRTLEQECLHEFSAIQKAEESFLKQKSRNKWLNLGDQNSRFFHFQVKVRQARNAIKCLMDSEDATKVLLEQVITVDEVKSTIFSLGSDKVPSPDGFTACFFKKSWPIVGSDVCKAVQSFFQSGALLKEVNSTIITLVPKLGRVRGKRTEIRGSLVHLSVCFGNGAADIPSIKLIKEGLEEFRMLSGLSINQSKSEVFCANVPSDLQAQIFSILQFRAGQERGRGGFKVSWEQVCFPKQGGLGLKRVEDWNRAAKFLVGKASSRLFLEVEKVVEAKVYGHRTVYDAASSINAKVNSVLHNNEWCWKPARQNLEDRDHLFFKFPFTNRIWKNIMALCLVSDAPDDWHLLVDWGIQFLKGKSFRASLCKVAWWATVYHL</sequence>
<organism evidence="3">
    <name type="scientific">Fagus sylvatica</name>
    <name type="common">Beechnut</name>
    <dbReference type="NCBI Taxonomy" id="28930"/>
    <lineage>
        <taxon>Eukaryota</taxon>
        <taxon>Viridiplantae</taxon>
        <taxon>Streptophyta</taxon>
        <taxon>Embryophyta</taxon>
        <taxon>Tracheophyta</taxon>
        <taxon>Spermatophyta</taxon>
        <taxon>Magnoliopsida</taxon>
        <taxon>eudicotyledons</taxon>
        <taxon>Gunneridae</taxon>
        <taxon>Pentapetalae</taxon>
        <taxon>rosids</taxon>
        <taxon>fabids</taxon>
        <taxon>Fagales</taxon>
        <taxon>Fagaceae</taxon>
        <taxon>Fagus</taxon>
    </lineage>
</organism>
<evidence type="ECO:0000313" key="3">
    <source>
        <dbReference type="EMBL" id="SPD06788.1"/>
    </source>
</evidence>
<evidence type="ECO:0000259" key="2">
    <source>
        <dbReference type="Pfam" id="PF14111"/>
    </source>
</evidence>
<proteinExistence type="predicted"/>
<accession>A0A2N9H4M4</accession>
<dbReference type="EMBL" id="OIVN01002834">
    <property type="protein sequence ID" value="SPD06788.1"/>
    <property type="molecule type" value="Genomic_DNA"/>
</dbReference>
<dbReference type="PROSITE" id="PS51257">
    <property type="entry name" value="PROKAR_LIPOPROTEIN"/>
    <property type="match status" value="1"/>
</dbReference>
<dbReference type="InterPro" id="IPR025558">
    <property type="entry name" value="DUF4283"/>
</dbReference>